<name>A0A6S6TZJ4_9BACT</name>
<dbReference type="GO" id="GO:0016052">
    <property type="term" value="P:carbohydrate catabolic process"/>
    <property type="evidence" value="ECO:0007669"/>
    <property type="project" value="InterPro"/>
</dbReference>
<dbReference type="AlphaFoldDB" id="A0A6S6TZJ4"/>
<reference evidence="3" key="1">
    <citation type="submission" date="2020-01" db="EMBL/GenBank/DDBJ databases">
        <authorList>
            <person name="Meier V. D."/>
            <person name="Meier V D."/>
        </authorList>
    </citation>
    <scope>NUCLEOTIDE SEQUENCE</scope>
    <source>
        <strain evidence="3">HLG_WM_MAG_10</strain>
    </source>
</reference>
<gene>
    <name evidence="3" type="ORF">HELGO_WM17896</name>
</gene>
<feature type="domain" description="Carbohydrate-binding" evidence="1">
    <location>
        <begin position="41"/>
        <end position="193"/>
    </location>
</feature>
<dbReference type="GO" id="GO:0030246">
    <property type="term" value="F:carbohydrate binding"/>
    <property type="evidence" value="ECO:0007669"/>
    <property type="project" value="InterPro"/>
</dbReference>
<dbReference type="Pfam" id="PF19313">
    <property type="entry name" value="DUF5916"/>
    <property type="match status" value="1"/>
</dbReference>
<dbReference type="EMBL" id="CACVAQ010000279">
    <property type="protein sequence ID" value="CAA6819899.1"/>
    <property type="molecule type" value="Genomic_DNA"/>
</dbReference>
<dbReference type="Gene3D" id="2.60.40.1190">
    <property type="match status" value="1"/>
</dbReference>
<accession>A0A6S6TZJ4</accession>
<keyword evidence="3" id="KW-0378">Hydrolase</keyword>
<organism evidence="3">
    <name type="scientific">uncultured Aureispira sp</name>
    <dbReference type="NCBI Taxonomy" id="1331704"/>
    <lineage>
        <taxon>Bacteria</taxon>
        <taxon>Pseudomonadati</taxon>
        <taxon>Bacteroidota</taxon>
        <taxon>Saprospiria</taxon>
        <taxon>Saprospirales</taxon>
        <taxon>Saprospiraceae</taxon>
        <taxon>Aureispira</taxon>
        <taxon>environmental samples</taxon>
    </lineage>
</organism>
<dbReference type="InterPro" id="IPR045670">
    <property type="entry name" value="DUF5916"/>
</dbReference>
<dbReference type="InterPro" id="IPR010502">
    <property type="entry name" value="Carb-bd_dom_fam9"/>
</dbReference>
<feature type="domain" description="DUF5916" evidence="2">
    <location>
        <begin position="229"/>
        <end position="817"/>
    </location>
</feature>
<dbReference type="GO" id="GO:0004553">
    <property type="term" value="F:hydrolase activity, hydrolyzing O-glycosyl compounds"/>
    <property type="evidence" value="ECO:0007669"/>
    <property type="project" value="InterPro"/>
</dbReference>
<protein>
    <submittedName>
        <fullName evidence="3">Membrane associated hydrolase</fullName>
    </submittedName>
</protein>
<dbReference type="Pfam" id="PF06452">
    <property type="entry name" value="CBM9_1"/>
    <property type="match status" value="1"/>
</dbReference>
<evidence type="ECO:0000259" key="2">
    <source>
        <dbReference type="Pfam" id="PF19313"/>
    </source>
</evidence>
<evidence type="ECO:0000259" key="1">
    <source>
        <dbReference type="Pfam" id="PF06452"/>
    </source>
</evidence>
<proteinExistence type="predicted"/>
<evidence type="ECO:0000313" key="3">
    <source>
        <dbReference type="EMBL" id="CAA6819899.1"/>
    </source>
</evidence>
<dbReference type="SUPFAM" id="SSF49344">
    <property type="entry name" value="CBD9-like"/>
    <property type="match status" value="1"/>
</dbReference>
<sequence>MKSLFVLLILLGSLKTTLLGQTDSSGKKAIQAIYVEKGPKIDGVLDDAAWEKAPIATDFIENTPNPGRKASQRTEVKVLYTTEGIYIGAKMYDRAADSILKQLSVRDATGNVNADNFAVYIDGMYTQQTNFTFQVTAAGVQVDQNDGDGIWDAVWKSSVKIVEDGWVAELEIPYSQLRFPKNAVQTWGINFGRNIRRTRQGFFWSKIDPTQNNEVQQQGLLKGIERIKPPVRLSFTPYVAGYLNHSFDGVTGKHSLTPNFSAGADMKYGINESFTLDVALVPDFGDVQSDNLVFNLSPFEIYYAERRPFFTEGVDLFSRANLFYSRRIGSRPTRHHFALEQLDGTEVMTKNPEKPYLINALKVSGRTKKGLGLGLFNAVTAPAFAQIENDSGDTRRYETESFTNYNVVVVDQQFWKHSFVSLINTSVVRFGGYTDALATGTEFKIADKKNRYGVAGSAAMSHRFLDTMKYAKDYENGYRYDISFQKFSGNFKFRLRQQTMSKTYNINDIGFVGRTNFINTSALVGYNTYKPFGRILRMWSSFDFAYEMLYNPAVFTRIQFGGEWGATLTNFLSIGADFRVEPIGYNDYFEARTEGQVWAKPTWTRINFWFSSDYRKTFALDGGINYRRFWGKGAWAASDIIAANLQPLIRFSDNFNMIVSANLTVRRNSLGYVTKAIDNSTGENETIFGSRFRQDLETSIAANYLFSNKISLTLRVRHYWAVVDYNQFYALSSSGGMETVTYSGNHDTNFNAFNVDLIFRWRFAPGSELNVVWKNAVLSYGTDPNYDYFNNFGEMFETGQNNQFSIKALYYLDFFTLLKKKNSGKRLD</sequence>
<dbReference type="CDD" id="cd09618">
    <property type="entry name" value="CBM9_like_2"/>
    <property type="match status" value="1"/>
</dbReference>